<proteinExistence type="predicted"/>
<feature type="coiled-coil region" evidence="1">
    <location>
        <begin position="46"/>
        <end position="126"/>
    </location>
</feature>
<dbReference type="RefSeq" id="WP_307279681.1">
    <property type="nucleotide sequence ID" value="NZ_JAUSZT010000003.1"/>
</dbReference>
<name>A0ABU0SAB4_9HYPH</name>
<evidence type="ECO:0000313" key="4">
    <source>
        <dbReference type="Proteomes" id="UP001237780"/>
    </source>
</evidence>
<organism evidence="3 4">
    <name type="scientific">Phyllobacterium ifriqiyense</name>
    <dbReference type="NCBI Taxonomy" id="314238"/>
    <lineage>
        <taxon>Bacteria</taxon>
        <taxon>Pseudomonadati</taxon>
        <taxon>Pseudomonadota</taxon>
        <taxon>Alphaproteobacteria</taxon>
        <taxon>Hyphomicrobiales</taxon>
        <taxon>Phyllobacteriaceae</taxon>
        <taxon>Phyllobacterium</taxon>
    </lineage>
</organism>
<gene>
    <name evidence="3" type="ORF">QFZ34_001835</name>
</gene>
<dbReference type="Proteomes" id="UP001237780">
    <property type="component" value="Unassembled WGS sequence"/>
</dbReference>
<keyword evidence="1" id="KW-0175">Coiled coil</keyword>
<keyword evidence="2" id="KW-0812">Transmembrane</keyword>
<feature type="transmembrane region" description="Helical" evidence="2">
    <location>
        <begin position="6"/>
        <end position="27"/>
    </location>
</feature>
<feature type="coiled-coil region" evidence="1">
    <location>
        <begin position="155"/>
        <end position="252"/>
    </location>
</feature>
<keyword evidence="2" id="KW-0472">Membrane</keyword>
<protein>
    <submittedName>
        <fullName evidence="3">Chromosome segregation ATPase</fullName>
    </submittedName>
</protein>
<evidence type="ECO:0000313" key="3">
    <source>
        <dbReference type="EMBL" id="MDQ0996653.1"/>
    </source>
</evidence>
<keyword evidence="4" id="KW-1185">Reference proteome</keyword>
<reference evidence="3 4" key="1">
    <citation type="submission" date="2023-07" db="EMBL/GenBank/DDBJ databases">
        <title>Comparative genomics of wheat-associated soil bacteria to identify genetic determinants of phenazine resistance.</title>
        <authorList>
            <person name="Mouncey N."/>
        </authorList>
    </citation>
    <scope>NUCLEOTIDE SEQUENCE [LARGE SCALE GENOMIC DNA]</scope>
    <source>
        <strain evidence="3 4">W4I11</strain>
    </source>
</reference>
<accession>A0ABU0SAB4</accession>
<evidence type="ECO:0000256" key="1">
    <source>
        <dbReference type="SAM" id="Coils"/>
    </source>
</evidence>
<evidence type="ECO:0000256" key="2">
    <source>
        <dbReference type="SAM" id="Phobius"/>
    </source>
</evidence>
<dbReference type="EMBL" id="JAUSZT010000003">
    <property type="protein sequence ID" value="MDQ0996653.1"/>
    <property type="molecule type" value="Genomic_DNA"/>
</dbReference>
<keyword evidence="2" id="KW-1133">Transmembrane helix</keyword>
<sequence length="348" mass="38633">MIQTALYFALGFLAAVLLALLVVPPIWRRATYLTRRRVEAEIPLTLNEIQAQRDGLRAEHALANRKLELMLENAKEKAGRLLADVSEKDRLAAKFAQELEQREQRISELEAILASDKENLNKLTAASAAQEKLLEQRAAELELLHRRLAGLATNADSLKIDLAAQSARIDNLSDDLKTARKDKRESDEQKRKAETELKALRSSLEQEIRQRSELDKQASALLRQLTDSEAKLARREKDIERVNERLRKVLAAERKQPAVTGEVARGKQAFVQAQEGDVLRDQMNDLAAQVIAMTAKLEGSESLINDLLGTSSNGSEVRDADGKIIVSLGDRIRALQQAASQAGKAAEP</sequence>
<comment type="caution">
    <text evidence="3">The sequence shown here is derived from an EMBL/GenBank/DDBJ whole genome shotgun (WGS) entry which is preliminary data.</text>
</comment>